<accession>A0A366LW94</accession>
<evidence type="ECO:0000313" key="2">
    <source>
        <dbReference type="EMBL" id="RBQ18027.1"/>
    </source>
</evidence>
<evidence type="ECO:0000256" key="1">
    <source>
        <dbReference type="SAM" id="Phobius"/>
    </source>
</evidence>
<feature type="transmembrane region" description="Helical" evidence="1">
    <location>
        <begin position="7"/>
        <end position="24"/>
    </location>
</feature>
<dbReference type="OrthoDB" id="3298667at2"/>
<dbReference type="Proteomes" id="UP000253303">
    <property type="component" value="Unassembled WGS sequence"/>
</dbReference>
<feature type="transmembrane region" description="Helical" evidence="1">
    <location>
        <begin position="30"/>
        <end position="55"/>
    </location>
</feature>
<dbReference type="RefSeq" id="WP_113982627.1">
    <property type="nucleotide sequence ID" value="NZ_QMEY01000009.1"/>
</dbReference>
<gene>
    <name evidence="2" type="ORF">DP939_21895</name>
</gene>
<dbReference type="EMBL" id="QMEY01000009">
    <property type="protein sequence ID" value="RBQ18027.1"/>
    <property type="molecule type" value="Genomic_DNA"/>
</dbReference>
<keyword evidence="3" id="KW-1185">Reference proteome</keyword>
<reference evidence="2 3" key="1">
    <citation type="submission" date="2018-06" db="EMBL/GenBank/DDBJ databases">
        <title>Sphaerisporangium craniellae sp. nov., isolated from a marine sponge in the South China Sea.</title>
        <authorList>
            <person name="Li L."/>
        </authorList>
    </citation>
    <scope>NUCLEOTIDE SEQUENCE [LARGE SCALE GENOMIC DNA]</scope>
    <source>
        <strain evidence="2 3">LHW63015</strain>
    </source>
</reference>
<keyword evidence="1" id="KW-0472">Membrane</keyword>
<comment type="caution">
    <text evidence="2">The sequence shown here is derived from an EMBL/GenBank/DDBJ whole genome shotgun (WGS) entry which is preliminary data.</text>
</comment>
<keyword evidence="1" id="KW-1133">Transmembrane helix</keyword>
<organism evidence="2 3">
    <name type="scientific">Spongiactinospora rosea</name>
    <dbReference type="NCBI Taxonomy" id="2248750"/>
    <lineage>
        <taxon>Bacteria</taxon>
        <taxon>Bacillati</taxon>
        <taxon>Actinomycetota</taxon>
        <taxon>Actinomycetes</taxon>
        <taxon>Streptosporangiales</taxon>
        <taxon>Streptosporangiaceae</taxon>
        <taxon>Spongiactinospora</taxon>
    </lineage>
</organism>
<evidence type="ECO:0000313" key="3">
    <source>
        <dbReference type="Proteomes" id="UP000253303"/>
    </source>
</evidence>
<dbReference type="AlphaFoldDB" id="A0A366LW94"/>
<dbReference type="Pfam" id="PF18969">
    <property type="entry name" value="DUF5708"/>
    <property type="match status" value="1"/>
</dbReference>
<name>A0A366LW94_9ACTN</name>
<dbReference type="InterPro" id="IPR043762">
    <property type="entry name" value="DUF5708"/>
</dbReference>
<sequence>MASPRKTLITGLATLVVGAALWRYGLDVEIVIFAPSKIGVVLMAIGGLETLYGLYKMAAASRRTE</sequence>
<keyword evidence="1" id="KW-0812">Transmembrane</keyword>
<protein>
    <submittedName>
        <fullName evidence="2">Uncharacterized protein</fullName>
    </submittedName>
</protein>
<proteinExistence type="predicted"/>